<sequence>MSCLGLKNDTTDQLKAERLQFGLATGVASVEVGDSASTLGQNGHAVAFLKDVDYYNDVCWKPVGSFKTLAKNMISFCLKISKNCLHCNVGEWFYHAPCGNGSENQQHYAAIHSAFFA</sequence>
<organism evidence="1 2">
    <name type="scientific">Trichinella murrelli</name>
    <dbReference type="NCBI Taxonomy" id="144512"/>
    <lineage>
        <taxon>Eukaryota</taxon>
        <taxon>Metazoa</taxon>
        <taxon>Ecdysozoa</taxon>
        <taxon>Nematoda</taxon>
        <taxon>Enoplea</taxon>
        <taxon>Dorylaimia</taxon>
        <taxon>Trichinellida</taxon>
        <taxon>Trichinellidae</taxon>
        <taxon>Trichinella</taxon>
    </lineage>
</organism>
<reference evidence="1 2" key="1">
    <citation type="submission" date="2015-01" db="EMBL/GenBank/DDBJ databases">
        <title>Evolution of Trichinella species and genotypes.</title>
        <authorList>
            <person name="Korhonen P.K."/>
            <person name="Edoardo P."/>
            <person name="Giuseppe L.R."/>
            <person name="Gasser R.B."/>
        </authorList>
    </citation>
    <scope>NUCLEOTIDE SEQUENCE [LARGE SCALE GENOMIC DNA]</scope>
    <source>
        <strain evidence="1">ISS417</strain>
    </source>
</reference>
<protein>
    <submittedName>
        <fullName evidence="1">Uncharacterized protein</fullName>
    </submittedName>
</protein>
<accession>A0A0V0T8K8</accession>
<gene>
    <name evidence="1" type="ORF">T05_4964</name>
</gene>
<name>A0A0V0T8K8_9BILA</name>
<evidence type="ECO:0000313" key="1">
    <source>
        <dbReference type="EMBL" id="KRX35391.1"/>
    </source>
</evidence>
<dbReference type="EMBL" id="JYDJ01000445">
    <property type="protein sequence ID" value="KRX35391.1"/>
    <property type="molecule type" value="Genomic_DNA"/>
</dbReference>
<dbReference type="AlphaFoldDB" id="A0A0V0T8K8"/>
<evidence type="ECO:0000313" key="2">
    <source>
        <dbReference type="Proteomes" id="UP000055048"/>
    </source>
</evidence>
<proteinExistence type="predicted"/>
<comment type="caution">
    <text evidence="1">The sequence shown here is derived from an EMBL/GenBank/DDBJ whole genome shotgun (WGS) entry which is preliminary data.</text>
</comment>
<keyword evidence="2" id="KW-1185">Reference proteome</keyword>
<dbReference type="Proteomes" id="UP000055048">
    <property type="component" value="Unassembled WGS sequence"/>
</dbReference>